<dbReference type="Pfam" id="PF03235">
    <property type="entry name" value="GmrSD_N"/>
    <property type="match status" value="1"/>
</dbReference>
<keyword evidence="4" id="KW-1185">Reference proteome</keyword>
<dbReference type="Pfam" id="PF07510">
    <property type="entry name" value="GmrSD_C"/>
    <property type="match status" value="1"/>
</dbReference>
<evidence type="ECO:0000259" key="1">
    <source>
        <dbReference type="Pfam" id="PF03235"/>
    </source>
</evidence>
<dbReference type="EMBL" id="JBEPSH010000009">
    <property type="protein sequence ID" value="MET4579445.1"/>
    <property type="molecule type" value="Genomic_DNA"/>
</dbReference>
<comment type="caution">
    <text evidence="3">The sequence shown here is derived from an EMBL/GenBank/DDBJ whole genome shotgun (WGS) entry which is preliminary data.</text>
</comment>
<evidence type="ECO:0000313" key="3">
    <source>
        <dbReference type="EMBL" id="MET4579445.1"/>
    </source>
</evidence>
<organism evidence="3 4">
    <name type="scientific">Ottowia thiooxydans</name>
    <dbReference type="NCBI Taxonomy" id="219182"/>
    <lineage>
        <taxon>Bacteria</taxon>
        <taxon>Pseudomonadati</taxon>
        <taxon>Pseudomonadota</taxon>
        <taxon>Betaproteobacteria</taxon>
        <taxon>Burkholderiales</taxon>
        <taxon>Comamonadaceae</taxon>
        <taxon>Ottowia</taxon>
    </lineage>
</organism>
<evidence type="ECO:0000313" key="4">
    <source>
        <dbReference type="Proteomes" id="UP001549320"/>
    </source>
</evidence>
<evidence type="ECO:0000259" key="2">
    <source>
        <dbReference type="Pfam" id="PF07510"/>
    </source>
</evidence>
<reference evidence="3 4" key="1">
    <citation type="submission" date="2024-06" db="EMBL/GenBank/DDBJ databases">
        <title>Sorghum-associated microbial communities from plants grown in Nebraska, USA.</title>
        <authorList>
            <person name="Schachtman D."/>
        </authorList>
    </citation>
    <scope>NUCLEOTIDE SEQUENCE [LARGE SCALE GENOMIC DNA]</scope>
    <source>
        <strain evidence="3 4">2709</strain>
    </source>
</reference>
<gene>
    <name evidence="3" type="ORF">ABIE13_004573</name>
</gene>
<proteinExistence type="predicted"/>
<dbReference type="RefSeq" id="WP_354447537.1">
    <property type="nucleotide sequence ID" value="NZ_JBEPSH010000009.1"/>
</dbReference>
<dbReference type="Proteomes" id="UP001549320">
    <property type="component" value="Unassembled WGS sequence"/>
</dbReference>
<protein>
    <submittedName>
        <fullName evidence="3">CopG family antitoxin/regulator of sigma D</fullName>
    </submittedName>
</protein>
<feature type="domain" description="GmrSD restriction endonucleases C-terminal" evidence="2">
    <location>
        <begin position="256"/>
        <end position="392"/>
    </location>
</feature>
<accession>A0ABV2QEH5</accession>
<name>A0ABV2QEH5_9BURK</name>
<sequence length="404" mass="45923">MDSSRARFSLLALVKQYMGDGFDDKKLLEIVTYLKEKVKILILSVSDEADAYQIFETLNDRGRSLDTLDLLKNHLFSKAKSGLPEVKQKWAALKENLQDADPKNRFLNHFWTSLHGRTSTTGLFRSIRDQISSAQEAVSFANQLAGSARIYEALRSGSSPVWNDHPAETKKNINILRLLDAQQALPILLAAYENFPKDEFRKLTKLLVVMAVRYNFIGEERTGVAANYYSDLPKPIWAKTITKAAHVFKELKQIYPGDNSFSDAFKLKSVTDTKRARYILAEIENSISPTEKIVNSDPDEVNLEHVLPKNVNQHWKPSDTSVEADEHRDFVNRLGNLALVPKAKNKKVGAKSFNDKKDEIFSQCPEFATTFVICNFDKWNRAAIEKRQEYLAGLAVNTWKYGDN</sequence>
<feature type="domain" description="GmrSD restriction endonucleases N-terminal" evidence="1">
    <location>
        <begin position="24"/>
        <end position="76"/>
    </location>
</feature>
<dbReference type="InterPro" id="IPR011089">
    <property type="entry name" value="GmrSD_C"/>
</dbReference>
<dbReference type="InterPro" id="IPR004919">
    <property type="entry name" value="GmrSD_N"/>
</dbReference>
<dbReference type="PANTHER" id="PTHR35149:SF1">
    <property type="entry name" value="DUF5655 DOMAIN-CONTAINING PROTEIN"/>
    <property type="match status" value="1"/>
</dbReference>
<dbReference type="PANTHER" id="PTHR35149">
    <property type="entry name" value="SLL5132 PROTEIN"/>
    <property type="match status" value="1"/>
</dbReference>